<evidence type="ECO:0000313" key="9">
    <source>
        <dbReference type="EMBL" id="MRW86057.1"/>
    </source>
</evidence>
<dbReference type="PANTHER" id="PTHR43811:SF19">
    <property type="entry name" value="39 KDA FK506-BINDING NUCLEAR PROTEIN"/>
    <property type="match status" value="1"/>
</dbReference>
<dbReference type="GO" id="GO:0003755">
    <property type="term" value="F:peptidyl-prolyl cis-trans isomerase activity"/>
    <property type="evidence" value="ECO:0007669"/>
    <property type="project" value="UniProtKB-UniRule"/>
</dbReference>
<evidence type="ECO:0000256" key="6">
    <source>
        <dbReference type="RuleBase" id="RU003915"/>
    </source>
</evidence>
<feature type="domain" description="PPIase FKBP-type" evidence="8">
    <location>
        <begin position="108"/>
        <end position="202"/>
    </location>
</feature>
<keyword evidence="4 5" id="KW-0413">Isomerase</keyword>
<evidence type="ECO:0000256" key="7">
    <source>
        <dbReference type="SAM" id="MobiDB-lite"/>
    </source>
</evidence>
<dbReference type="Gene3D" id="3.10.50.40">
    <property type="match status" value="2"/>
</dbReference>
<evidence type="ECO:0000256" key="4">
    <source>
        <dbReference type="ARBA" id="ARBA00023235"/>
    </source>
</evidence>
<comment type="caution">
    <text evidence="9">The sequence shown here is derived from an EMBL/GenBank/DDBJ whole genome shotgun (WGS) entry which is preliminary data.</text>
</comment>
<evidence type="ECO:0000259" key="8">
    <source>
        <dbReference type="PROSITE" id="PS50059"/>
    </source>
</evidence>
<organism evidence="9 10">
    <name type="scientific">Duganella aquatilis</name>
    <dbReference type="NCBI Taxonomy" id="2666082"/>
    <lineage>
        <taxon>Bacteria</taxon>
        <taxon>Pseudomonadati</taxon>
        <taxon>Pseudomonadota</taxon>
        <taxon>Betaproteobacteria</taxon>
        <taxon>Burkholderiales</taxon>
        <taxon>Oxalobacteraceae</taxon>
        <taxon>Telluria group</taxon>
        <taxon>Duganella</taxon>
    </lineage>
</organism>
<name>A0A844CZ14_9BURK</name>
<feature type="region of interest" description="Disordered" evidence="7">
    <location>
        <begin position="72"/>
        <end position="93"/>
    </location>
</feature>
<evidence type="ECO:0000256" key="5">
    <source>
        <dbReference type="PROSITE-ProRule" id="PRU00277"/>
    </source>
</evidence>
<gene>
    <name evidence="9" type="ORF">GJ698_18450</name>
</gene>
<dbReference type="InterPro" id="IPR046357">
    <property type="entry name" value="PPIase_dom_sf"/>
</dbReference>
<dbReference type="InterPro" id="IPR001179">
    <property type="entry name" value="PPIase_FKBP_dom"/>
</dbReference>
<dbReference type="PROSITE" id="PS50059">
    <property type="entry name" value="FKBP_PPIASE"/>
    <property type="match status" value="2"/>
</dbReference>
<dbReference type="Proteomes" id="UP000439986">
    <property type="component" value="Unassembled WGS sequence"/>
</dbReference>
<accession>A0A844CZ14</accession>
<comment type="similarity">
    <text evidence="2 6">Belongs to the FKBP-type PPIase family.</text>
</comment>
<comment type="catalytic activity">
    <reaction evidence="1 5 6">
        <text>[protein]-peptidylproline (omega=180) = [protein]-peptidylproline (omega=0)</text>
        <dbReference type="Rhea" id="RHEA:16237"/>
        <dbReference type="Rhea" id="RHEA-COMP:10747"/>
        <dbReference type="Rhea" id="RHEA-COMP:10748"/>
        <dbReference type="ChEBI" id="CHEBI:83833"/>
        <dbReference type="ChEBI" id="CHEBI:83834"/>
        <dbReference type="EC" id="5.2.1.8"/>
    </reaction>
</comment>
<dbReference type="PANTHER" id="PTHR43811">
    <property type="entry name" value="FKBP-TYPE PEPTIDYL-PROLYL CIS-TRANS ISOMERASE FKPA"/>
    <property type="match status" value="1"/>
</dbReference>
<dbReference type="EMBL" id="WKJL01000014">
    <property type="protein sequence ID" value="MRW86057.1"/>
    <property type="molecule type" value="Genomic_DNA"/>
</dbReference>
<dbReference type="Pfam" id="PF00254">
    <property type="entry name" value="FKBP_C"/>
    <property type="match status" value="2"/>
</dbReference>
<dbReference type="AlphaFoldDB" id="A0A844CZ14"/>
<protein>
    <recommendedName>
        <fullName evidence="6">Peptidyl-prolyl cis-trans isomerase</fullName>
        <ecNumber evidence="6">5.2.1.8</ecNumber>
    </recommendedName>
</protein>
<evidence type="ECO:0000256" key="1">
    <source>
        <dbReference type="ARBA" id="ARBA00000971"/>
    </source>
</evidence>
<feature type="compositionally biased region" description="Polar residues" evidence="7">
    <location>
        <begin position="82"/>
        <end position="93"/>
    </location>
</feature>
<dbReference type="EC" id="5.2.1.8" evidence="6"/>
<proteinExistence type="inferred from homology"/>
<sequence>MLQNCRFWSCDSPRYQDTNDYKFSARFYFPCGIVWRLDILPPYKDKRAMKLKSSLIAACVVLSTLTACGGGGGSGSGSNGSVTTPADNPSSFSQTDSVVGTGTLANATNIVGIRYSAWLYSASAADHKGAKIDNNLTSATPYVFTLGSGVVLKGLDQGVTGMKIGGQRTLIIPASLALGSTGSTTVPPNSGMVFDVQLTDVQALAEAPAFGVADTVVGTGATATTGATANVKYSAYLYSSVATDHKGILVDTNTTATTNFSFKLGSGQVISGFDQGVTGMKVGGKRNVTMPSTLAYGSTGSGAIPGNSGMVFTIELISVQ</sequence>
<evidence type="ECO:0000256" key="3">
    <source>
        <dbReference type="ARBA" id="ARBA00023110"/>
    </source>
</evidence>
<evidence type="ECO:0000256" key="2">
    <source>
        <dbReference type="ARBA" id="ARBA00006577"/>
    </source>
</evidence>
<keyword evidence="3 5" id="KW-0697">Rotamase</keyword>
<reference evidence="9 10" key="1">
    <citation type="submission" date="2019-11" db="EMBL/GenBank/DDBJ databases">
        <title>Novel species isolated from a subtropical stream in China.</title>
        <authorList>
            <person name="Lu H."/>
        </authorList>
    </citation>
    <scope>NUCLEOTIDE SEQUENCE [LARGE SCALE GENOMIC DNA]</scope>
    <source>
        <strain evidence="9 10">FT26W</strain>
    </source>
</reference>
<evidence type="ECO:0000313" key="10">
    <source>
        <dbReference type="Proteomes" id="UP000439986"/>
    </source>
</evidence>
<keyword evidence="10" id="KW-1185">Reference proteome</keyword>
<feature type="domain" description="PPIase FKBP-type" evidence="8">
    <location>
        <begin position="226"/>
        <end position="320"/>
    </location>
</feature>
<dbReference type="SUPFAM" id="SSF54534">
    <property type="entry name" value="FKBP-like"/>
    <property type="match status" value="2"/>
</dbReference>